<evidence type="ECO:0000313" key="2">
    <source>
        <dbReference type="Proteomes" id="UP000253940"/>
    </source>
</evidence>
<evidence type="ECO:0000313" key="1">
    <source>
        <dbReference type="EMBL" id="AXI03860.1"/>
    </source>
</evidence>
<protein>
    <submittedName>
        <fullName evidence="1">Uncharacterized protein</fullName>
    </submittedName>
</protein>
<dbReference type="Proteomes" id="UP000253940">
    <property type="component" value="Chromosome"/>
</dbReference>
<gene>
    <name evidence="1" type="ORF">HYN46_14050</name>
</gene>
<accession>A0A345P9A1</accession>
<keyword evidence="2" id="KW-1185">Reference proteome</keyword>
<sequence length="132" mass="14551">MKPVLTLLREAARKANLIASGENLNASQEQESLEALNTLLDGWALTIRSGFLPQNVKVLDTLYLPDGYASAIMYNLAVQICLDNALEPATELQALAVNSLSAVRRDSTSPMKTEGDVTLRRMSRHLRGRYYG</sequence>
<organism evidence="1 2">
    <name type="scientific">Aquirhabdus parva</name>
    <dbReference type="NCBI Taxonomy" id="2283318"/>
    <lineage>
        <taxon>Bacteria</taxon>
        <taxon>Pseudomonadati</taxon>
        <taxon>Pseudomonadota</taxon>
        <taxon>Gammaproteobacteria</taxon>
        <taxon>Moraxellales</taxon>
        <taxon>Moraxellaceae</taxon>
        <taxon>Aquirhabdus</taxon>
    </lineage>
</organism>
<dbReference type="EMBL" id="CP031222">
    <property type="protein sequence ID" value="AXI03860.1"/>
    <property type="molecule type" value="Genomic_DNA"/>
</dbReference>
<dbReference type="AlphaFoldDB" id="A0A345P9A1"/>
<name>A0A345P9A1_9GAMM</name>
<dbReference type="KEGG" id="mbah:HYN46_14050"/>
<dbReference type="Gene3D" id="1.10.3230.20">
    <property type="entry name" value="P22 tail accessory factor (Gp4)"/>
    <property type="match status" value="1"/>
</dbReference>
<reference evidence="1 2" key="1">
    <citation type="submission" date="2018-07" db="EMBL/GenBank/DDBJ databases">
        <title>Genome sequencing of Moraxellaceae gen. HYN0046.</title>
        <authorList>
            <person name="Kim M."/>
            <person name="Yi H."/>
        </authorList>
    </citation>
    <scope>NUCLEOTIDE SEQUENCE [LARGE SCALE GENOMIC DNA]</scope>
    <source>
        <strain evidence="1 2">HYN0046</strain>
    </source>
</reference>
<proteinExistence type="predicted"/>
<dbReference type="InterPro" id="IPR038258">
    <property type="entry name" value="Gp4_sf"/>
</dbReference>